<feature type="chain" id="PRO_5006864900" description="SLH domain-containing protein" evidence="2">
    <location>
        <begin position="25"/>
        <end position="455"/>
    </location>
</feature>
<dbReference type="PROSITE" id="PS51272">
    <property type="entry name" value="SLH"/>
    <property type="match status" value="1"/>
</dbReference>
<protein>
    <recommendedName>
        <fullName evidence="3">SLH domain-containing protein</fullName>
    </recommendedName>
</protein>
<keyword evidence="1" id="KW-0677">Repeat</keyword>
<feature type="domain" description="SLH" evidence="3">
    <location>
        <begin position="80"/>
        <end position="142"/>
    </location>
</feature>
<evidence type="ECO:0000256" key="1">
    <source>
        <dbReference type="ARBA" id="ARBA00022737"/>
    </source>
</evidence>
<keyword evidence="2" id="KW-0732">Signal</keyword>
<keyword evidence="5" id="KW-1185">Reference proteome</keyword>
<gene>
    <name evidence="4" type="ORF">TSYNT_7426</name>
</gene>
<accession>A0A0U9HFD9</accession>
<evidence type="ECO:0000256" key="2">
    <source>
        <dbReference type="SAM" id="SignalP"/>
    </source>
</evidence>
<sequence length="455" mass="50373">MFKKVCTLFLAVTMLFVSAVPALAADNNAQEAASATKPLITVENLLDIAKTPEDEPLSRGAFAAMLVYAADIPTSEIDESENLPSDLDAGAWYAGAVKALWDRSILNGFAGNAYPERPITGMEALALTARMLGIPEDVISEGSGNSSDEESVDYELYSWIIDQNFTQKNINPTDELKAGDAASLLVNVFGIDEDAKSIIDMANEKSKDIKSFRADGDMQIRMDMSAGDTLMEGLEVASTLNIEYTKDAYHQKMTQTIKGLEESIDLEQYIDKDYIYTLTDTGEGEAEWTKMKNFMPMLFDEDFLTQQQDWAKDIEDIASYKLLGKVTIDGKEYYKVATYSRLEDLSKIFSAIPGFSEEEIPGLEEAENIVKFIAVRGINYVSVEDGLTSKAKASTTALFNEDAQKDSPLAVKALEMSMNYNYHDYNADIEIEIPDEAKNAEEVNLEELPEEAPQE</sequence>
<evidence type="ECO:0000259" key="3">
    <source>
        <dbReference type="PROSITE" id="PS51272"/>
    </source>
</evidence>
<organism evidence="4">
    <name type="scientific">Tepidanaerobacter syntrophicus</name>
    <dbReference type="NCBI Taxonomy" id="224999"/>
    <lineage>
        <taxon>Bacteria</taxon>
        <taxon>Bacillati</taxon>
        <taxon>Bacillota</taxon>
        <taxon>Clostridia</taxon>
        <taxon>Thermosediminibacterales</taxon>
        <taxon>Tepidanaerobacteraceae</taxon>
        <taxon>Tepidanaerobacter</taxon>
    </lineage>
</organism>
<dbReference type="EMBL" id="DF977001">
    <property type="protein sequence ID" value="GAQ25405.1"/>
    <property type="molecule type" value="Genomic_DNA"/>
</dbReference>
<dbReference type="AlphaFoldDB" id="A0A0U9HFD9"/>
<evidence type="ECO:0000313" key="5">
    <source>
        <dbReference type="Proteomes" id="UP000062160"/>
    </source>
</evidence>
<dbReference type="OrthoDB" id="1957331at2"/>
<dbReference type="Gene3D" id="2.50.20.20">
    <property type="match status" value="1"/>
</dbReference>
<dbReference type="Proteomes" id="UP000062160">
    <property type="component" value="Unassembled WGS sequence"/>
</dbReference>
<feature type="signal peptide" evidence="2">
    <location>
        <begin position="1"/>
        <end position="24"/>
    </location>
</feature>
<dbReference type="InterPro" id="IPR046720">
    <property type="entry name" value="DUF6612"/>
</dbReference>
<dbReference type="RefSeq" id="WP_059032791.1">
    <property type="nucleotide sequence ID" value="NZ_DF977001.1"/>
</dbReference>
<evidence type="ECO:0000313" key="4">
    <source>
        <dbReference type="EMBL" id="GAQ25405.1"/>
    </source>
</evidence>
<dbReference type="Pfam" id="PF20316">
    <property type="entry name" value="DUF6612"/>
    <property type="match status" value="1"/>
</dbReference>
<reference evidence="4" key="1">
    <citation type="journal article" date="2016" name="Genome Announc.">
        <title>Draft Genome Sequence of the Syntrophic Lactate-Degrading Bacterium Tepidanaerobacter syntrophicus JLT.</title>
        <authorList>
            <person name="Matsuura N."/>
            <person name="Ohashi A."/>
            <person name="Tourlousse D.M."/>
            <person name="Sekiguchi Y."/>
        </authorList>
    </citation>
    <scope>NUCLEOTIDE SEQUENCE [LARGE SCALE GENOMIC DNA]</scope>
    <source>
        <strain evidence="4">JL</strain>
    </source>
</reference>
<proteinExistence type="predicted"/>
<name>A0A0U9HFD9_9FIRM</name>
<dbReference type="STRING" id="224999.GCA_001485475_01421"/>
<dbReference type="InterPro" id="IPR001119">
    <property type="entry name" value="SLH_dom"/>
</dbReference>